<dbReference type="GeneID" id="93293793"/>
<organism evidence="2 3">
    <name type="scientific">Fluoribacter dumoffii</name>
    <dbReference type="NCBI Taxonomy" id="463"/>
    <lineage>
        <taxon>Bacteria</taxon>
        <taxon>Pseudomonadati</taxon>
        <taxon>Pseudomonadota</taxon>
        <taxon>Gammaproteobacteria</taxon>
        <taxon>Legionellales</taxon>
        <taxon>Legionellaceae</taxon>
        <taxon>Fluoribacter</taxon>
    </lineage>
</organism>
<dbReference type="AlphaFoldDB" id="A0A377GDB6"/>
<dbReference type="RefSeq" id="WP_010654909.1">
    <property type="nucleotide sequence ID" value="NZ_JAPHOO010000002.1"/>
</dbReference>
<keyword evidence="3" id="KW-1185">Reference proteome</keyword>
<dbReference type="OrthoDB" id="5652264at2"/>
<feature type="chain" id="PRO_5016623227" evidence="1">
    <location>
        <begin position="23"/>
        <end position="118"/>
    </location>
</feature>
<protein>
    <submittedName>
        <fullName evidence="2">Uncharacterized protein</fullName>
    </submittedName>
</protein>
<feature type="signal peptide" evidence="1">
    <location>
        <begin position="1"/>
        <end position="22"/>
    </location>
</feature>
<reference evidence="2 3" key="1">
    <citation type="submission" date="2018-06" db="EMBL/GenBank/DDBJ databases">
        <authorList>
            <consortium name="Pathogen Informatics"/>
            <person name="Doyle S."/>
        </authorList>
    </citation>
    <scope>NUCLEOTIDE SEQUENCE [LARGE SCALE GENOMIC DNA]</scope>
    <source>
        <strain evidence="2 3">NCTC11370</strain>
    </source>
</reference>
<sequence>MYRFIIKLLFCMLALTSTLVFSAPIEIVLSPSKPVVLTNTNKKVLSLLCEIHAVVSANNFISIQFLAGKGTFNGTTLKQGDSLVSTLTNLQQIPISAAPGAKAQVTNMGTQSIKATCI</sequence>
<gene>
    <name evidence="2" type="ORF">NCTC11370_02903</name>
</gene>
<evidence type="ECO:0000256" key="1">
    <source>
        <dbReference type="SAM" id="SignalP"/>
    </source>
</evidence>
<dbReference type="EMBL" id="UGGT01000001">
    <property type="protein sequence ID" value="STO22802.1"/>
    <property type="molecule type" value="Genomic_DNA"/>
</dbReference>
<evidence type="ECO:0000313" key="2">
    <source>
        <dbReference type="EMBL" id="STO22802.1"/>
    </source>
</evidence>
<proteinExistence type="predicted"/>
<name>A0A377GDB6_9GAMM</name>
<dbReference type="Proteomes" id="UP000254554">
    <property type="component" value="Unassembled WGS sequence"/>
</dbReference>
<accession>A0A377GDB6</accession>
<keyword evidence="1" id="KW-0732">Signal</keyword>
<evidence type="ECO:0000313" key="3">
    <source>
        <dbReference type="Proteomes" id="UP000254554"/>
    </source>
</evidence>